<evidence type="ECO:0000256" key="4">
    <source>
        <dbReference type="ARBA" id="ARBA00022691"/>
    </source>
</evidence>
<dbReference type="GO" id="GO:0102559">
    <property type="term" value="F:peptide chain release factor N(5)-glutamine methyltransferase activity"/>
    <property type="evidence" value="ECO:0007669"/>
    <property type="project" value="UniProtKB-EC"/>
</dbReference>
<evidence type="ECO:0000313" key="8">
    <source>
        <dbReference type="Proteomes" id="UP000199103"/>
    </source>
</evidence>
<dbReference type="SUPFAM" id="SSF53335">
    <property type="entry name" value="S-adenosyl-L-methionine-dependent methyltransferases"/>
    <property type="match status" value="1"/>
</dbReference>
<organism evidence="7 8">
    <name type="scientific">Microlunatus soli</name>
    <dbReference type="NCBI Taxonomy" id="630515"/>
    <lineage>
        <taxon>Bacteria</taxon>
        <taxon>Bacillati</taxon>
        <taxon>Actinomycetota</taxon>
        <taxon>Actinomycetes</taxon>
        <taxon>Propionibacteriales</taxon>
        <taxon>Propionibacteriaceae</taxon>
        <taxon>Microlunatus</taxon>
    </lineage>
</organism>
<evidence type="ECO:0000313" key="7">
    <source>
        <dbReference type="EMBL" id="SDT46683.1"/>
    </source>
</evidence>
<dbReference type="RefSeq" id="WP_091531145.1">
    <property type="nucleotide sequence ID" value="NZ_LT629772.1"/>
</dbReference>
<evidence type="ECO:0000256" key="3">
    <source>
        <dbReference type="ARBA" id="ARBA00022679"/>
    </source>
</evidence>
<dbReference type="EC" id="2.1.1.297" evidence="1"/>
<dbReference type="InterPro" id="IPR029063">
    <property type="entry name" value="SAM-dependent_MTases_sf"/>
</dbReference>
<evidence type="ECO:0000256" key="2">
    <source>
        <dbReference type="ARBA" id="ARBA00022603"/>
    </source>
</evidence>
<dbReference type="InterPro" id="IPR022446">
    <property type="entry name" value="MeTrfrase_put"/>
</dbReference>
<dbReference type="Pfam" id="PF05175">
    <property type="entry name" value="MTS"/>
    <property type="match status" value="1"/>
</dbReference>
<dbReference type="Gene3D" id="1.10.8.10">
    <property type="entry name" value="DNA helicase RuvA subunit, C-terminal domain"/>
    <property type="match status" value="1"/>
</dbReference>
<gene>
    <name evidence="7" type="ORF">SAMN04489812_6030</name>
</gene>
<reference evidence="7 8" key="1">
    <citation type="submission" date="2016-10" db="EMBL/GenBank/DDBJ databases">
        <authorList>
            <person name="de Groot N.N."/>
        </authorList>
    </citation>
    <scope>NUCLEOTIDE SEQUENCE [LARGE SCALE GENOMIC DNA]</scope>
    <source>
        <strain evidence="7 8">DSM 21800</strain>
    </source>
</reference>
<dbReference type="OrthoDB" id="9800643at2"/>
<feature type="domain" description="Methyltransferase small" evidence="6">
    <location>
        <begin position="69"/>
        <end position="172"/>
    </location>
</feature>
<accession>A0A1H2AL46</accession>
<evidence type="ECO:0000256" key="1">
    <source>
        <dbReference type="ARBA" id="ARBA00012771"/>
    </source>
</evidence>
<dbReference type="GO" id="GO:0032259">
    <property type="term" value="P:methylation"/>
    <property type="evidence" value="ECO:0007669"/>
    <property type="project" value="UniProtKB-KW"/>
</dbReference>
<dbReference type="InterPro" id="IPR004556">
    <property type="entry name" value="HemK-like"/>
</dbReference>
<evidence type="ECO:0000256" key="5">
    <source>
        <dbReference type="ARBA" id="ARBA00048391"/>
    </source>
</evidence>
<protein>
    <recommendedName>
        <fullName evidence="1">peptide chain release factor N(5)-glutamine methyltransferase</fullName>
        <ecNumber evidence="1">2.1.1.297</ecNumber>
    </recommendedName>
</protein>
<dbReference type="STRING" id="630515.SAMN04489812_6030"/>
<dbReference type="AlphaFoldDB" id="A0A1H2AL46"/>
<dbReference type="NCBIfam" id="TIGR00536">
    <property type="entry name" value="hemK_fam"/>
    <property type="match status" value="1"/>
</dbReference>
<comment type="catalytic activity">
    <reaction evidence="5">
        <text>L-glutaminyl-[peptide chain release factor] + S-adenosyl-L-methionine = N(5)-methyl-L-glutaminyl-[peptide chain release factor] + S-adenosyl-L-homocysteine + H(+)</text>
        <dbReference type="Rhea" id="RHEA:42896"/>
        <dbReference type="Rhea" id="RHEA-COMP:10271"/>
        <dbReference type="Rhea" id="RHEA-COMP:10272"/>
        <dbReference type="ChEBI" id="CHEBI:15378"/>
        <dbReference type="ChEBI" id="CHEBI:30011"/>
        <dbReference type="ChEBI" id="CHEBI:57856"/>
        <dbReference type="ChEBI" id="CHEBI:59789"/>
        <dbReference type="ChEBI" id="CHEBI:61891"/>
        <dbReference type="EC" id="2.1.1.297"/>
    </reaction>
</comment>
<dbReference type="PANTHER" id="PTHR18895">
    <property type="entry name" value="HEMK METHYLTRANSFERASE"/>
    <property type="match status" value="1"/>
</dbReference>
<keyword evidence="2 7" id="KW-0489">Methyltransferase</keyword>
<keyword evidence="8" id="KW-1185">Reference proteome</keyword>
<proteinExistence type="predicted"/>
<dbReference type="Gene3D" id="3.40.50.150">
    <property type="entry name" value="Vaccinia Virus protein VP39"/>
    <property type="match status" value="1"/>
</dbReference>
<keyword evidence="3 7" id="KW-0808">Transferase</keyword>
<dbReference type="CDD" id="cd02440">
    <property type="entry name" value="AdoMet_MTases"/>
    <property type="match status" value="1"/>
</dbReference>
<sequence length="268" mass="28411">MNHTDPNTGSDPVVDRLRAAGCVFAEDEAALLRNEAVDAAALQQMIERRIAGVPLEQIVGWAEFCGQRFAVEPGVFVPRRRTELLVRTAADRCGSGSVLVDLCGGVGAVASAVLTSVGSLELYCTEIDPVAVSCARRNLAARASVLHGDLFDPLPQALRGSVAMITANAPYVPTGEIAFMPAEARDHELLAALDGGADGLDIHRRIIEQAPEWLTDGGWLIIETGRGQADIDRELLAAAGFDASTIIDDEIDGTVVAGQLSRHRGAHR</sequence>
<dbReference type="Proteomes" id="UP000199103">
    <property type="component" value="Chromosome I"/>
</dbReference>
<keyword evidence="4" id="KW-0949">S-adenosyl-L-methionine</keyword>
<dbReference type="PANTHER" id="PTHR18895:SF74">
    <property type="entry name" value="MTRF1L RELEASE FACTOR GLUTAMINE METHYLTRANSFERASE"/>
    <property type="match status" value="1"/>
</dbReference>
<dbReference type="InterPro" id="IPR050320">
    <property type="entry name" value="N5-glutamine_MTase"/>
</dbReference>
<name>A0A1H2AL46_9ACTN</name>
<dbReference type="InterPro" id="IPR007848">
    <property type="entry name" value="Small_mtfrase_dom"/>
</dbReference>
<evidence type="ECO:0000259" key="6">
    <source>
        <dbReference type="Pfam" id="PF05175"/>
    </source>
</evidence>
<dbReference type="EMBL" id="LT629772">
    <property type="protein sequence ID" value="SDT46683.1"/>
    <property type="molecule type" value="Genomic_DNA"/>
</dbReference>
<dbReference type="NCBIfam" id="TIGR03704">
    <property type="entry name" value="PrmC_rel_meth"/>
    <property type="match status" value="1"/>
</dbReference>